<evidence type="ECO:0000313" key="1">
    <source>
        <dbReference type="EMBL" id="VEA72971.1"/>
    </source>
</evidence>
<sequence length="180" mass="20640">MTVRYIFLLLVFITGISNACYNDGVKKLVGNDRGKVIQVFNSDRISSGSSILFYYLNADDEHPDLKVSYVPDRCHPKINLVFDSFSYNGETANIESVFWGKGKYKENLFIIVSWVYNLDGISTVGKYYSVFSYDYNKISMVRNNKLTDLFGSGQDGFVDGRIVKYKFKTAGDVWSYLRNR</sequence>
<gene>
    <name evidence="1" type="ORF">NCTC9419_04590</name>
</gene>
<reference evidence="1 2" key="1">
    <citation type="submission" date="2018-12" db="EMBL/GenBank/DDBJ databases">
        <authorList>
            <consortium name="Pathogen Informatics"/>
        </authorList>
    </citation>
    <scope>NUCLEOTIDE SEQUENCE [LARGE SCALE GENOMIC DNA]</scope>
    <source>
        <strain evidence="1 2">NCTC9419</strain>
    </source>
</reference>
<dbReference type="EMBL" id="LR134155">
    <property type="protein sequence ID" value="VEA72971.1"/>
    <property type="molecule type" value="Genomic_DNA"/>
</dbReference>
<accession>A0A3S4I480</accession>
<dbReference type="Proteomes" id="UP000271603">
    <property type="component" value="Chromosome"/>
</dbReference>
<protein>
    <submittedName>
        <fullName evidence="1">Uncharacterized protein</fullName>
    </submittedName>
</protein>
<evidence type="ECO:0000313" key="2">
    <source>
        <dbReference type="Proteomes" id="UP000271603"/>
    </source>
</evidence>
<dbReference type="AlphaFoldDB" id="A0A3S4I480"/>
<name>A0A3S4I480_SERRU</name>
<organism evidence="1 2">
    <name type="scientific">Serratia rubidaea</name>
    <name type="common">Serratia marinorubra</name>
    <dbReference type="NCBI Taxonomy" id="61652"/>
    <lineage>
        <taxon>Bacteria</taxon>
        <taxon>Pseudomonadati</taxon>
        <taxon>Pseudomonadota</taxon>
        <taxon>Gammaproteobacteria</taxon>
        <taxon>Enterobacterales</taxon>
        <taxon>Yersiniaceae</taxon>
        <taxon>Serratia</taxon>
    </lineage>
</organism>
<proteinExistence type="predicted"/>